<evidence type="ECO:0000313" key="4">
    <source>
        <dbReference type="WBParaSite" id="HPBE_0002402301-mRNA-1"/>
    </source>
</evidence>
<accession>A0A3P8H7M5</accession>
<feature type="signal peptide" evidence="1">
    <location>
        <begin position="1"/>
        <end position="19"/>
    </location>
</feature>
<evidence type="ECO:0000313" key="2">
    <source>
        <dbReference type="EMBL" id="VDP42433.1"/>
    </source>
</evidence>
<reference evidence="4" key="2">
    <citation type="submission" date="2019-09" db="UniProtKB">
        <authorList>
            <consortium name="WormBaseParasite"/>
        </authorList>
    </citation>
    <scope>IDENTIFICATION</scope>
</reference>
<dbReference type="WBParaSite" id="HPBE_0002402301-mRNA-1">
    <property type="protein sequence ID" value="HPBE_0002402301-mRNA-1"/>
    <property type="gene ID" value="HPBE_0002402301"/>
</dbReference>
<gene>
    <name evidence="2" type="ORF">HPBE_LOCUS24022</name>
</gene>
<accession>A0A183GMV3</accession>
<reference evidence="2 3" key="1">
    <citation type="submission" date="2018-11" db="EMBL/GenBank/DDBJ databases">
        <authorList>
            <consortium name="Pathogen Informatics"/>
        </authorList>
    </citation>
    <scope>NUCLEOTIDE SEQUENCE [LARGE SCALE GENOMIC DNA]</scope>
</reference>
<keyword evidence="1" id="KW-0732">Signal</keyword>
<dbReference type="EMBL" id="UZAH01035744">
    <property type="protein sequence ID" value="VDP42433.1"/>
    <property type="molecule type" value="Genomic_DNA"/>
</dbReference>
<proteinExistence type="predicted"/>
<evidence type="ECO:0000256" key="1">
    <source>
        <dbReference type="SAM" id="SignalP"/>
    </source>
</evidence>
<evidence type="ECO:0000313" key="3">
    <source>
        <dbReference type="Proteomes" id="UP000050761"/>
    </source>
</evidence>
<organism evidence="3 4">
    <name type="scientific">Heligmosomoides polygyrus</name>
    <name type="common">Parasitic roundworm</name>
    <dbReference type="NCBI Taxonomy" id="6339"/>
    <lineage>
        <taxon>Eukaryota</taxon>
        <taxon>Metazoa</taxon>
        <taxon>Ecdysozoa</taxon>
        <taxon>Nematoda</taxon>
        <taxon>Chromadorea</taxon>
        <taxon>Rhabditida</taxon>
        <taxon>Rhabditina</taxon>
        <taxon>Rhabditomorpha</taxon>
        <taxon>Strongyloidea</taxon>
        <taxon>Heligmosomidae</taxon>
        <taxon>Heligmosomoides</taxon>
    </lineage>
</organism>
<keyword evidence="3" id="KW-1185">Reference proteome</keyword>
<protein>
    <submittedName>
        <fullName evidence="4">Fatty acyl-CoA reductase</fullName>
    </submittedName>
</protein>
<dbReference type="Proteomes" id="UP000050761">
    <property type="component" value="Unassembled WGS sequence"/>
</dbReference>
<name>A0A183GMV3_HELPZ</name>
<feature type="chain" id="PRO_5044552141" evidence="1">
    <location>
        <begin position="20"/>
        <end position="103"/>
    </location>
</feature>
<dbReference type="AlphaFoldDB" id="A0A183GMV3"/>
<sequence>MFQWLCYAFWLIYVICVESAYILGIDLHPVPTLSVALAEDLIMSYSVTRLKREGRIVPPTENVMSPENAVYAIDTAIDRPVEAFHPKVLREAHLAIDIVVHSV</sequence>